<name>A0A2T3QHX1_PHODM</name>
<dbReference type="SUPFAM" id="SSF52833">
    <property type="entry name" value="Thioredoxin-like"/>
    <property type="match status" value="1"/>
</dbReference>
<gene>
    <name evidence="2" type="ORF">NCTC11647_02773</name>
</gene>
<dbReference type="PANTHER" id="PTHR12151:SF25">
    <property type="entry name" value="LINALOOL DEHYDRATASE_ISOMERASE DOMAIN-CONTAINING PROTEIN"/>
    <property type="match status" value="1"/>
</dbReference>
<reference evidence="2 3" key="1">
    <citation type="submission" date="2018-06" db="EMBL/GenBank/DDBJ databases">
        <authorList>
            <consortium name="Pathogen Informatics"/>
            <person name="Doyle S."/>
        </authorList>
    </citation>
    <scope>NUCLEOTIDE SEQUENCE [LARGE SCALE GENOMIC DNA]</scope>
    <source>
        <strain evidence="2 3">NCTC11647</strain>
    </source>
</reference>
<organism evidence="2 3">
    <name type="scientific">Photobacterium damselae</name>
    <dbReference type="NCBI Taxonomy" id="38293"/>
    <lineage>
        <taxon>Bacteria</taxon>
        <taxon>Pseudomonadati</taxon>
        <taxon>Pseudomonadota</taxon>
        <taxon>Gammaproteobacteria</taxon>
        <taxon>Vibrionales</taxon>
        <taxon>Vibrionaceae</taxon>
        <taxon>Photobacterium</taxon>
    </lineage>
</organism>
<evidence type="ECO:0000313" key="3">
    <source>
        <dbReference type="Proteomes" id="UP000251647"/>
    </source>
</evidence>
<dbReference type="RefSeq" id="WP_005305277.1">
    <property type="nucleotide sequence ID" value="NZ_CP018298.1"/>
</dbReference>
<dbReference type="Proteomes" id="UP000251647">
    <property type="component" value="Unassembled WGS sequence"/>
</dbReference>
<evidence type="ECO:0000313" key="2">
    <source>
        <dbReference type="EMBL" id="SPY43840.1"/>
    </source>
</evidence>
<dbReference type="InterPro" id="IPR036249">
    <property type="entry name" value="Thioredoxin-like_sf"/>
</dbReference>
<dbReference type="PANTHER" id="PTHR12151">
    <property type="entry name" value="ELECTRON TRANSPORT PROTIN SCO1/SENC FAMILY MEMBER"/>
    <property type="match status" value="1"/>
</dbReference>
<dbReference type="InterPro" id="IPR003782">
    <property type="entry name" value="SCO1/SenC"/>
</dbReference>
<dbReference type="AlphaFoldDB" id="A0A2T3QHX1"/>
<dbReference type="OrthoDB" id="9790194at2"/>
<dbReference type="Pfam" id="PF02630">
    <property type="entry name" value="SCO1-SenC"/>
    <property type="match status" value="1"/>
</dbReference>
<evidence type="ECO:0000256" key="1">
    <source>
        <dbReference type="ARBA" id="ARBA00010996"/>
    </source>
</evidence>
<accession>A0A2T3QHX1</accession>
<proteinExistence type="inferred from homology"/>
<protein>
    <submittedName>
        <fullName evidence="2">SCO1/SenC</fullName>
    </submittedName>
</protein>
<dbReference type="CDD" id="cd02968">
    <property type="entry name" value="SCO"/>
    <property type="match status" value="1"/>
</dbReference>
<dbReference type="Gene3D" id="3.40.30.10">
    <property type="entry name" value="Glutaredoxin"/>
    <property type="match status" value="1"/>
</dbReference>
<comment type="similarity">
    <text evidence="1">Belongs to the SCO1/2 family.</text>
</comment>
<dbReference type="EMBL" id="UATL01000005">
    <property type="protein sequence ID" value="SPY43840.1"/>
    <property type="molecule type" value="Genomic_DNA"/>
</dbReference>
<dbReference type="GeneID" id="93399723"/>
<sequence length="197" mass="22773">MRYQWLILICALFSGLTAHYFWQKRDPNARHAPYYPMQILEYGEDVIDLFDTTDPRIRVVYFGYTQCPDVCPTSLAILSSALDNLSETQRQNVWPIFITLDPERDTATKTKEYASYFKAGITGLVGTVEQTTELANKYGVLYLKTKMPESKLEYTIDHNSYFYILQPNGNIIKKVAHTLNVQLLTQEINDVLISQKR</sequence>